<evidence type="ECO:0000259" key="13">
    <source>
        <dbReference type="Pfam" id="PF05698"/>
    </source>
</evidence>
<dbReference type="EC" id="5.2.1.8" evidence="3 11"/>
<evidence type="ECO:0000256" key="4">
    <source>
        <dbReference type="ARBA" id="ARBA00016902"/>
    </source>
</evidence>
<evidence type="ECO:0000259" key="12">
    <source>
        <dbReference type="Pfam" id="PF05697"/>
    </source>
</evidence>
<dbReference type="InterPro" id="IPR008880">
    <property type="entry name" value="Trigger_fac_C"/>
</dbReference>
<dbReference type="GO" id="GO:0005737">
    <property type="term" value="C:cytoplasm"/>
    <property type="evidence" value="ECO:0007669"/>
    <property type="project" value="UniProtKB-SubCell"/>
</dbReference>
<dbReference type="InterPro" id="IPR037041">
    <property type="entry name" value="Trigger_fac_C_sf"/>
</dbReference>
<dbReference type="GO" id="GO:0044183">
    <property type="term" value="F:protein folding chaperone"/>
    <property type="evidence" value="ECO:0007669"/>
    <property type="project" value="TreeGrafter"/>
</dbReference>
<dbReference type="Gene3D" id="3.30.70.1050">
    <property type="entry name" value="Trigger factor ribosome-binding domain"/>
    <property type="match status" value="1"/>
</dbReference>
<dbReference type="Pfam" id="PF05697">
    <property type="entry name" value="Trigger_N"/>
    <property type="match status" value="1"/>
</dbReference>
<dbReference type="SUPFAM" id="SSF109998">
    <property type="entry name" value="Triger factor/SurA peptide-binding domain-like"/>
    <property type="match status" value="1"/>
</dbReference>
<dbReference type="GO" id="GO:0051083">
    <property type="term" value="P:'de novo' cotranslational protein folding"/>
    <property type="evidence" value="ECO:0007669"/>
    <property type="project" value="TreeGrafter"/>
</dbReference>
<evidence type="ECO:0000256" key="7">
    <source>
        <dbReference type="ARBA" id="ARBA00023186"/>
    </source>
</evidence>
<feature type="domain" description="Trigger factor ribosome-binding bacterial" evidence="12">
    <location>
        <begin position="4"/>
        <end position="140"/>
    </location>
</feature>
<dbReference type="GO" id="GO:0015031">
    <property type="term" value="P:protein transport"/>
    <property type="evidence" value="ECO:0007669"/>
    <property type="project" value="UniProtKB-UniRule"/>
</dbReference>
<comment type="catalytic activity">
    <reaction evidence="1 11">
        <text>[protein]-peptidylproline (omega=180) = [protein]-peptidylproline (omega=0)</text>
        <dbReference type="Rhea" id="RHEA:16237"/>
        <dbReference type="Rhea" id="RHEA-COMP:10747"/>
        <dbReference type="Rhea" id="RHEA-COMP:10748"/>
        <dbReference type="ChEBI" id="CHEBI:83833"/>
        <dbReference type="ChEBI" id="CHEBI:83834"/>
        <dbReference type="EC" id="5.2.1.8"/>
    </reaction>
</comment>
<evidence type="ECO:0000256" key="9">
    <source>
        <dbReference type="ARBA" id="ARBA00023306"/>
    </source>
</evidence>
<evidence type="ECO:0000256" key="3">
    <source>
        <dbReference type="ARBA" id="ARBA00013194"/>
    </source>
</evidence>
<dbReference type="NCBIfam" id="TIGR00115">
    <property type="entry name" value="tig"/>
    <property type="match status" value="1"/>
</dbReference>
<evidence type="ECO:0000313" key="14">
    <source>
        <dbReference type="EMBL" id="VFP79965.1"/>
    </source>
</evidence>
<dbReference type="Gene3D" id="3.10.50.40">
    <property type="match status" value="1"/>
</dbReference>
<gene>
    <name evidence="11 14" type="primary">tig</name>
    <name evidence="14" type="ORF">ERCICUMA2628_475</name>
</gene>
<sequence length="434" mass="50416">MNMLEQTEGLSKCITLTIDHNIIENAVKNELKSLSKKIRIDGFRLGKVPMHIIIQRYGASVRQDVLYNFMQRYFINTVIQKKWHPSGTPTYSLKENINGKDIVFSVEFNVYPHIDLQGLENIEIEKPIIHITESDVDTMLYMLRQQKANWKESHKSAEKDNRVTLDWTSNSIEHEDFIKKNASNIVLIIGNKVMPSDFEEALIGHKAGEKFIINTNLLKNIKKINSKDTNIQFNVVLKKVETCRLPKFTIDFIKEFGIKDGSLKTLRIEIYKNMQRELNSAIRQFIKLQVINGLVKENNIDIPKNLIDSKVDLVKQQMTDKYSEHTIEESTIPHEVFFKEAKHRILVGLLFGKIIHSYEITADENRVNKLIEEMASAYEDKEKVVSLYHKNTDLMQNIRNAALEEQAVEVVLSQAKITEKFINFQSFMHPLKFH</sequence>
<proteinExistence type="inferred from homology"/>
<keyword evidence="7 11" id="KW-0143">Chaperone</keyword>
<comment type="similarity">
    <text evidence="2 11">Belongs to the FKBP-type PPIase family. Tig subfamily.</text>
</comment>
<dbReference type="PANTHER" id="PTHR30560:SF3">
    <property type="entry name" value="TRIGGER FACTOR-LIKE PROTEIN TIG, CHLOROPLASTIC"/>
    <property type="match status" value="1"/>
</dbReference>
<evidence type="ECO:0000256" key="6">
    <source>
        <dbReference type="ARBA" id="ARBA00023110"/>
    </source>
</evidence>
<dbReference type="GO" id="GO:0051301">
    <property type="term" value="P:cell division"/>
    <property type="evidence" value="ECO:0007669"/>
    <property type="project" value="UniProtKB-KW"/>
</dbReference>
<evidence type="ECO:0000256" key="1">
    <source>
        <dbReference type="ARBA" id="ARBA00000971"/>
    </source>
</evidence>
<dbReference type="InterPro" id="IPR005215">
    <property type="entry name" value="Trig_fac"/>
</dbReference>
<dbReference type="InterPro" id="IPR008881">
    <property type="entry name" value="Trigger_fac_ribosome-bd_bac"/>
</dbReference>
<dbReference type="SUPFAM" id="SSF54534">
    <property type="entry name" value="FKBP-like"/>
    <property type="match status" value="1"/>
</dbReference>
<feature type="domain" description="Trigger factor C-terminal" evidence="13">
    <location>
        <begin position="262"/>
        <end position="412"/>
    </location>
</feature>
<dbReference type="AlphaFoldDB" id="A0A451D2S2"/>
<evidence type="ECO:0000256" key="11">
    <source>
        <dbReference type="HAMAP-Rule" id="MF_00303"/>
    </source>
</evidence>
<dbReference type="Pfam" id="PF05698">
    <property type="entry name" value="Trigger_C"/>
    <property type="match status" value="1"/>
</dbReference>
<dbReference type="PANTHER" id="PTHR30560">
    <property type="entry name" value="TRIGGER FACTOR CHAPERONE AND PEPTIDYL-PROLYL CIS/TRANS ISOMERASE"/>
    <property type="match status" value="1"/>
</dbReference>
<protein>
    <recommendedName>
        <fullName evidence="4 11">Trigger factor</fullName>
        <shortName evidence="11">TF</shortName>
        <ecNumber evidence="3 11">5.2.1.8</ecNumber>
    </recommendedName>
    <alternativeName>
        <fullName evidence="10 11">PPIase</fullName>
    </alternativeName>
</protein>
<evidence type="ECO:0000313" key="15">
    <source>
        <dbReference type="Proteomes" id="UP000294412"/>
    </source>
</evidence>
<dbReference type="EMBL" id="LR217703">
    <property type="protein sequence ID" value="VFP79965.1"/>
    <property type="molecule type" value="Genomic_DNA"/>
</dbReference>
<organism evidence="14 15">
    <name type="scientific">Candidatus Erwinia haradaeae</name>
    <dbReference type="NCBI Taxonomy" id="1922217"/>
    <lineage>
        <taxon>Bacteria</taxon>
        <taxon>Pseudomonadati</taxon>
        <taxon>Pseudomonadota</taxon>
        <taxon>Gammaproteobacteria</taxon>
        <taxon>Enterobacterales</taxon>
        <taxon>Erwiniaceae</taxon>
        <taxon>Erwinia</taxon>
    </lineage>
</organism>
<dbReference type="GO" id="GO:0003755">
    <property type="term" value="F:peptidyl-prolyl cis-trans isomerase activity"/>
    <property type="evidence" value="ECO:0007669"/>
    <property type="project" value="UniProtKB-UniRule"/>
</dbReference>
<dbReference type="InterPro" id="IPR046357">
    <property type="entry name" value="PPIase_dom_sf"/>
</dbReference>
<dbReference type="PIRSF" id="PIRSF003095">
    <property type="entry name" value="Trigger_factor"/>
    <property type="match status" value="1"/>
</dbReference>
<keyword evidence="5 11" id="KW-0132">Cell division</keyword>
<evidence type="ECO:0000256" key="5">
    <source>
        <dbReference type="ARBA" id="ARBA00022618"/>
    </source>
</evidence>
<keyword evidence="8 11" id="KW-0413">Isomerase</keyword>
<keyword evidence="6 11" id="KW-0697">Rotamase</keyword>
<evidence type="ECO:0000256" key="10">
    <source>
        <dbReference type="ARBA" id="ARBA00029986"/>
    </source>
</evidence>
<dbReference type="OrthoDB" id="9767721at2"/>
<evidence type="ECO:0000256" key="8">
    <source>
        <dbReference type="ARBA" id="ARBA00023235"/>
    </source>
</evidence>
<dbReference type="GO" id="GO:0043022">
    <property type="term" value="F:ribosome binding"/>
    <property type="evidence" value="ECO:0007669"/>
    <property type="project" value="TreeGrafter"/>
</dbReference>
<dbReference type="InterPro" id="IPR036611">
    <property type="entry name" value="Trigger_fac_ribosome-bd_sf"/>
</dbReference>
<comment type="function">
    <text evidence="11">Involved in protein export. Acts as a chaperone by maintaining the newly synthesized protein in an open conformation. Functions as a peptidyl-prolyl cis-trans isomerase.</text>
</comment>
<reference evidence="14 15" key="1">
    <citation type="submission" date="2019-02" db="EMBL/GenBank/DDBJ databases">
        <authorList>
            <person name="Manzano-Marin A."/>
            <person name="Manzano-Marin A."/>
        </authorList>
    </citation>
    <scope>NUCLEOTIDE SEQUENCE [LARGE SCALE GENOMIC DNA]</scope>
    <source>
        <strain evidence="14 15">ErCicuneomaculata</strain>
    </source>
</reference>
<dbReference type="GO" id="GO:0043335">
    <property type="term" value="P:protein unfolding"/>
    <property type="evidence" value="ECO:0007669"/>
    <property type="project" value="TreeGrafter"/>
</dbReference>
<dbReference type="HAMAP" id="MF_00303">
    <property type="entry name" value="Trigger_factor_Tig"/>
    <property type="match status" value="1"/>
</dbReference>
<dbReference type="SUPFAM" id="SSF102735">
    <property type="entry name" value="Trigger factor ribosome-binding domain"/>
    <property type="match status" value="1"/>
</dbReference>
<keyword evidence="11" id="KW-0963">Cytoplasm</keyword>
<comment type="subcellular location">
    <subcellularLocation>
        <location evidence="11">Cytoplasm</location>
    </subcellularLocation>
    <text evidence="11">About half TF is bound to the ribosome near the polypeptide exit tunnel while the other half is free in the cytoplasm.</text>
</comment>
<evidence type="ECO:0000256" key="2">
    <source>
        <dbReference type="ARBA" id="ARBA00005464"/>
    </source>
</evidence>
<keyword evidence="9 11" id="KW-0131">Cell cycle</keyword>
<comment type="domain">
    <text evidence="11">Consists of 3 domains; the N-terminus binds the ribosome, the middle domain has PPIase activity, while the C-terminus has intrinsic chaperone activity on its own.</text>
</comment>
<accession>A0A451D2S2</accession>
<dbReference type="Gene3D" id="1.10.3120.10">
    <property type="entry name" value="Trigger factor, C-terminal domain"/>
    <property type="match status" value="1"/>
</dbReference>
<name>A0A451D2S2_9GAMM</name>
<dbReference type="Proteomes" id="UP000294412">
    <property type="component" value="Chromosome"/>
</dbReference>
<dbReference type="InterPro" id="IPR027304">
    <property type="entry name" value="Trigger_fact/SurA_dom_sf"/>
</dbReference>